<comment type="caution">
    <text evidence="1">The sequence shown here is derived from an EMBL/GenBank/DDBJ whole genome shotgun (WGS) entry which is preliminary data.</text>
</comment>
<sequence>MKKLAVLFLTIAILAACKDSGNGKNERVVVESNGRLNNLSVVISNTLWEGNVGENIRKKLAAPVDGLPQQEPLFSLNQIPPKAFDGFVTRNRTFLYVKEANEPQLKIVKDSFARPQTGIYVMAPTESGINKLINDNIDKIISTLKNTEITEQQRRIGKSLKDDEKLKESLGVKMKFPTAYRYAKNENNFFWIRKDIPHGSMEILVYEVPLKAIDSDTNVIGNIIKMRDSIGKQYIPGPNEGTFMITEEAYAPYLFETEIDGKFAYETKGTWEVKGAFMAGPFINYAVRDEKNNRYVILEGFVFRPSNTKRDHMFELESILKSAKID</sequence>
<reference evidence="1" key="1">
    <citation type="submission" date="2019-09" db="EMBL/GenBank/DDBJ databases">
        <authorList>
            <person name="Rodrigo-Torres L."/>
            <person name="Arahal R. D."/>
            <person name="Lucena T."/>
        </authorList>
    </citation>
    <scope>NUCLEOTIDE SEQUENCE</scope>
    <source>
        <strain evidence="1">ISS653</strain>
    </source>
</reference>
<accession>A0AC61Y2U6</accession>
<name>A0AC61Y2U6_9FLAO</name>
<keyword evidence="2" id="KW-1185">Reference proteome</keyword>
<evidence type="ECO:0000313" key="1">
    <source>
        <dbReference type="EMBL" id="VVU98795.1"/>
    </source>
</evidence>
<proteinExistence type="predicted"/>
<gene>
    <name evidence="1" type="ORF">FVB9532_00041</name>
</gene>
<dbReference type="Proteomes" id="UP000356253">
    <property type="component" value="Unassembled WGS sequence"/>
</dbReference>
<evidence type="ECO:0000313" key="2">
    <source>
        <dbReference type="Proteomes" id="UP000356253"/>
    </source>
</evidence>
<dbReference type="EMBL" id="CABVMM010000001">
    <property type="protein sequence ID" value="VVU98795.1"/>
    <property type="molecule type" value="Genomic_DNA"/>
</dbReference>
<protein>
    <submittedName>
        <fullName evidence="1">Uncharacterized protein</fullName>
    </submittedName>
</protein>
<organism evidence="1 2">
    <name type="scientific">Mesonia oceanica</name>
    <dbReference type="NCBI Taxonomy" id="2687242"/>
    <lineage>
        <taxon>Bacteria</taxon>
        <taxon>Pseudomonadati</taxon>
        <taxon>Bacteroidota</taxon>
        <taxon>Flavobacteriia</taxon>
        <taxon>Flavobacteriales</taxon>
        <taxon>Flavobacteriaceae</taxon>
        <taxon>Mesonia</taxon>
    </lineage>
</organism>